<evidence type="ECO:0000256" key="7">
    <source>
        <dbReference type="ARBA" id="ARBA00022801"/>
    </source>
</evidence>
<keyword evidence="10 13" id="KW-0233">DNA recombination</keyword>
<name>A0A6M5YQF1_9BACT</name>
<sequence>MTTPATLSAPIPRRVLGLDPGLQTTGYGLLEITDRGPRVVEAGVIRSADGRATADMAPRVKALYDGLCEVLDQWKPVAMAVEQLYAHYDHPRTAILMAHARGVYFLAGAQRNIPVISYAATKVKKLVTGSGRASKEQMQHAIARELGLAGPPEPHDVADALGIALCHYFAGANGVMGGARGATFTGVNVKALLGDDPDVIEPIENLETAD</sequence>
<dbReference type="CDD" id="cd16962">
    <property type="entry name" value="RuvC"/>
    <property type="match status" value="1"/>
</dbReference>
<feature type="active site" evidence="13">
    <location>
        <position position="82"/>
    </location>
</feature>
<keyword evidence="16" id="KW-1185">Reference proteome</keyword>
<dbReference type="NCBIfam" id="TIGR00228">
    <property type="entry name" value="ruvC"/>
    <property type="match status" value="1"/>
</dbReference>
<dbReference type="GO" id="GO:0000287">
    <property type="term" value="F:magnesium ion binding"/>
    <property type="evidence" value="ECO:0007669"/>
    <property type="project" value="UniProtKB-UniRule"/>
</dbReference>
<evidence type="ECO:0000256" key="10">
    <source>
        <dbReference type="ARBA" id="ARBA00023172"/>
    </source>
</evidence>
<feature type="active site" evidence="13">
    <location>
        <position position="19"/>
    </location>
</feature>
<accession>A0A6M5YQF1</accession>
<feature type="binding site" evidence="13">
    <location>
        <position position="82"/>
    </location>
    <ligand>
        <name>Mg(2+)</name>
        <dbReference type="ChEBI" id="CHEBI:18420"/>
        <label>2</label>
    </ligand>
</feature>
<dbReference type="AlphaFoldDB" id="A0A6M5YQF1"/>
<keyword evidence="2 13" id="KW-0963">Cytoplasm</keyword>
<dbReference type="GO" id="GO:0003677">
    <property type="term" value="F:DNA binding"/>
    <property type="evidence" value="ECO:0007669"/>
    <property type="project" value="UniProtKB-KW"/>
</dbReference>
<keyword evidence="3 13" id="KW-0540">Nuclease</keyword>
<dbReference type="InterPro" id="IPR020563">
    <property type="entry name" value="X-over_junc_endoDNase_Mg_BS"/>
</dbReference>
<feature type="binding site" evidence="13">
    <location>
        <position position="156"/>
    </location>
    <ligand>
        <name>Mg(2+)</name>
        <dbReference type="ChEBI" id="CHEBI:18420"/>
        <label>1</label>
    </ligand>
</feature>
<evidence type="ECO:0000256" key="4">
    <source>
        <dbReference type="ARBA" id="ARBA00022723"/>
    </source>
</evidence>
<comment type="cofactor">
    <cofactor evidence="13">
        <name>Mg(2+)</name>
        <dbReference type="ChEBI" id="CHEBI:18420"/>
    </cofactor>
    <text evidence="13">Binds 2 Mg(2+) ion per subunit.</text>
</comment>
<proteinExistence type="inferred from homology"/>
<dbReference type="PROSITE" id="PS01321">
    <property type="entry name" value="RUVC"/>
    <property type="match status" value="1"/>
</dbReference>
<keyword evidence="9 13" id="KW-0238">DNA-binding</keyword>
<keyword evidence="4 13" id="KW-0479">Metal-binding</keyword>
<organism evidence="15 16">
    <name type="scientific">Frigoriglobus tundricola</name>
    <dbReference type="NCBI Taxonomy" id="2774151"/>
    <lineage>
        <taxon>Bacteria</taxon>
        <taxon>Pseudomonadati</taxon>
        <taxon>Planctomycetota</taxon>
        <taxon>Planctomycetia</taxon>
        <taxon>Gemmatales</taxon>
        <taxon>Gemmataceae</taxon>
        <taxon>Frigoriglobus</taxon>
    </lineage>
</organism>
<evidence type="ECO:0000256" key="14">
    <source>
        <dbReference type="NCBIfam" id="TIGR00228"/>
    </source>
</evidence>
<reference evidence="16" key="1">
    <citation type="submission" date="2020-05" db="EMBL/GenBank/DDBJ databases">
        <title>Frigoriglobus tundricola gen. nov., sp. nov., a psychrotolerant cellulolytic planctomycete of the family Gemmataceae with two divergent copies of 16S rRNA gene.</title>
        <authorList>
            <person name="Kulichevskaya I.S."/>
            <person name="Ivanova A.A."/>
            <person name="Naumoff D.G."/>
            <person name="Beletsky A.V."/>
            <person name="Rijpstra W.I.C."/>
            <person name="Sinninghe Damste J.S."/>
            <person name="Mardanov A.V."/>
            <person name="Ravin N.V."/>
            <person name="Dedysh S.N."/>
        </authorList>
    </citation>
    <scope>NUCLEOTIDE SEQUENCE [LARGE SCALE GENOMIC DNA]</scope>
    <source>
        <strain evidence="16">PL17</strain>
    </source>
</reference>
<dbReference type="GO" id="GO:0005737">
    <property type="term" value="C:cytoplasm"/>
    <property type="evidence" value="ECO:0007669"/>
    <property type="project" value="UniProtKB-SubCell"/>
</dbReference>
<gene>
    <name evidence="13" type="primary">ruvC</name>
    <name evidence="15" type="ORF">FTUN_3704</name>
</gene>
<feature type="active site" evidence="13">
    <location>
        <position position="156"/>
    </location>
</feature>
<keyword evidence="5 13" id="KW-0255">Endonuclease</keyword>
<dbReference type="FunFam" id="3.30.420.10:FF:000002">
    <property type="entry name" value="Crossover junction endodeoxyribonuclease RuvC"/>
    <property type="match status" value="1"/>
</dbReference>
<keyword evidence="6 13" id="KW-0227">DNA damage</keyword>
<dbReference type="HAMAP" id="MF_00034">
    <property type="entry name" value="RuvC"/>
    <property type="match status" value="1"/>
</dbReference>
<dbReference type="InterPro" id="IPR012337">
    <property type="entry name" value="RNaseH-like_sf"/>
</dbReference>
<dbReference type="RefSeq" id="WP_171471788.1">
    <property type="nucleotide sequence ID" value="NZ_CP053452.2"/>
</dbReference>
<dbReference type="SUPFAM" id="SSF53098">
    <property type="entry name" value="Ribonuclease H-like"/>
    <property type="match status" value="1"/>
</dbReference>
<dbReference type="EC" id="3.1.21.10" evidence="13 14"/>
<comment type="subcellular location">
    <subcellularLocation>
        <location evidence="13">Cytoplasm</location>
    </subcellularLocation>
</comment>
<dbReference type="GO" id="GO:0006281">
    <property type="term" value="P:DNA repair"/>
    <property type="evidence" value="ECO:0007669"/>
    <property type="project" value="UniProtKB-UniRule"/>
</dbReference>
<evidence type="ECO:0000256" key="8">
    <source>
        <dbReference type="ARBA" id="ARBA00022842"/>
    </source>
</evidence>
<dbReference type="GO" id="GO:0006310">
    <property type="term" value="P:DNA recombination"/>
    <property type="evidence" value="ECO:0007669"/>
    <property type="project" value="UniProtKB-UniRule"/>
</dbReference>
<dbReference type="Pfam" id="PF02075">
    <property type="entry name" value="RuvC"/>
    <property type="match status" value="1"/>
</dbReference>
<dbReference type="InterPro" id="IPR036397">
    <property type="entry name" value="RNaseH_sf"/>
</dbReference>
<evidence type="ECO:0000256" key="3">
    <source>
        <dbReference type="ARBA" id="ARBA00022722"/>
    </source>
</evidence>
<evidence type="ECO:0000256" key="5">
    <source>
        <dbReference type="ARBA" id="ARBA00022759"/>
    </source>
</evidence>
<evidence type="ECO:0000256" key="11">
    <source>
        <dbReference type="ARBA" id="ARBA00023204"/>
    </source>
</evidence>
<evidence type="ECO:0000313" key="16">
    <source>
        <dbReference type="Proteomes" id="UP000503447"/>
    </source>
</evidence>
<feature type="binding site" evidence="13">
    <location>
        <position position="19"/>
    </location>
    <ligand>
        <name>Mg(2+)</name>
        <dbReference type="ChEBI" id="CHEBI:18420"/>
        <label>1</label>
    </ligand>
</feature>
<dbReference type="Proteomes" id="UP000503447">
    <property type="component" value="Chromosome"/>
</dbReference>
<evidence type="ECO:0000313" key="15">
    <source>
        <dbReference type="EMBL" id="QJW96148.1"/>
    </source>
</evidence>
<evidence type="ECO:0000256" key="6">
    <source>
        <dbReference type="ARBA" id="ARBA00022763"/>
    </source>
</evidence>
<keyword evidence="7 13" id="KW-0378">Hydrolase</keyword>
<comment type="catalytic activity">
    <reaction evidence="12 13">
        <text>Endonucleolytic cleavage at a junction such as a reciprocal single-stranded crossover between two homologous DNA duplexes (Holliday junction).</text>
        <dbReference type="EC" id="3.1.21.10"/>
    </reaction>
</comment>
<evidence type="ECO:0000256" key="1">
    <source>
        <dbReference type="ARBA" id="ARBA00009518"/>
    </source>
</evidence>
<dbReference type="GO" id="GO:0008821">
    <property type="term" value="F:crossover junction DNA endonuclease activity"/>
    <property type="evidence" value="ECO:0007669"/>
    <property type="project" value="UniProtKB-UniRule"/>
</dbReference>
<keyword evidence="11 13" id="KW-0234">DNA repair</keyword>
<dbReference type="GO" id="GO:0048476">
    <property type="term" value="C:Holliday junction resolvase complex"/>
    <property type="evidence" value="ECO:0007669"/>
    <property type="project" value="UniProtKB-UniRule"/>
</dbReference>
<dbReference type="KEGG" id="ftj:FTUN_3704"/>
<dbReference type="Gene3D" id="3.30.420.10">
    <property type="entry name" value="Ribonuclease H-like superfamily/Ribonuclease H"/>
    <property type="match status" value="1"/>
</dbReference>
<evidence type="ECO:0000256" key="13">
    <source>
        <dbReference type="HAMAP-Rule" id="MF_00034"/>
    </source>
</evidence>
<keyword evidence="8 13" id="KW-0460">Magnesium</keyword>
<comment type="similarity">
    <text evidence="1 13">Belongs to the RuvC family.</text>
</comment>
<protein>
    <recommendedName>
        <fullName evidence="13 14">Crossover junction endodeoxyribonuclease RuvC</fullName>
        <ecNumber evidence="13 14">3.1.21.10</ecNumber>
    </recommendedName>
    <alternativeName>
        <fullName evidence="13">Holliday junction nuclease RuvC</fullName>
    </alternativeName>
    <alternativeName>
        <fullName evidence="13">Holliday junction resolvase RuvC</fullName>
    </alternativeName>
</protein>
<comment type="function">
    <text evidence="13">The RuvA-RuvB-RuvC complex processes Holliday junction (HJ) DNA during genetic recombination and DNA repair. Endonuclease that resolves HJ intermediates. Cleaves cruciform DNA by making single-stranded nicks across the HJ at symmetrical positions within the homologous arms, yielding a 5'-phosphate and a 3'-hydroxyl group; requires a central core of homology in the junction. The consensus cleavage sequence is 5'-(A/T)TT(C/G)-3'. Cleavage occurs on the 3'-side of the TT dinucleotide at the point of strand exchange. HJ branch migration catalyzed by RuvA-RuvB allows RuvC to scan DNA until it finds its consensus sequence, where it cleaves and resolves the cruciform DNA.</text>
</comment>
<dbReference type="InterPro" id="IPR002176">
    <property type="entry name" value="X-over_junc_endoDNase_RuvC"/>
</dbReference>
<dbReference type="PANTHER" id="PTHR30194">
    <property type="entry name" value="CROSSOVER JUNCTION ENDODEOXYRIBONUCLEASE RUVC"/>
    <property type="match status" value="1"/>
</dbReference>
<evidence type="ECO:0000256" key="2">
    <source>
        <dbReference type="ARBA" id="ARBA00022490"/>
    </source>
</evidence>
<comment type="subunit">
    <text evidence="13">Homodimer which binds Holliday junction (HJ) DNA. The HJ becomes 2-fold symmetrical on binding to RuvC with unstacked arms; it has a different conformation from HJ DNA in complex with RuvA. In the full resolvosome a probable DNA-RuvA(4)-RuvB(12)-RuvC(2) complex forms which resolves the HJ.</text>
</comment>
<dbReference type="PRINTS" id="PR00696">
    <property type="entry name" value="RSOLVASERUVC"/>
</dbReference>
<dbReference type="PANTHER" id="PTHR30194:SF3">
    <property type="entry name" value="CROSSOVER JUNCTION ENDODEOXYRIBONUCLEASE RUVC"/>
    <property type="match status" value="1"/>
</dbReference>
<evidence type="ECO:0000256" key="12">
    <source>
        <dbReference type="ARBA" id="ARBA00029354"/>
    </source>
</evidence>
<dbReference type="EMBL" id="CP053452">
    <property type="protein sequence ID" value="QJW96148.1"/>
    <property type="molecule type" value="Genomic_DNA"/>
</dbReference>
<evidence type="ECO:0000256" key="9">
    <source>
        <dbReference type="ARBA" id="ARBA00023125"/>
    </source>
</evidence>